<sequence>MPVPPLLISLNLPDGISKDNVMKLETSPTEIWKGIISESREVGWPTIIPLLAQNT</sequence>
<proteinExistence type="predicted"/>
<evidence type="ECO:0000313" key="3">
    <source>
        <dbReference type="Proteomes" id="UP000215914"/>
    </source>
</evidence>
<reference evidence="2" key="2">
    <citation type="submission" date="2017-02" db="EMBL/GenBank/DDBJ databases">
        <title>Sunflower complete genome.</title>
        <authorList>
            <person name="Langlade N."/>
            <person name="Munos S."/>
        </authorList>
    </citation>
    <scope>NUCLEOTIDE SEQUENCE [LARGE SCALE GENOMIC DNA]</scope>
    <source>
        <tissue evidence="2">Leaves</tissue>
    </source>
</reference>
<accession>A0A251TCU8</accession>
<dbReference type="EMBL" id="MNCJ02000326">
    <property type="protein sequence ID" value="KAF5783823.1"/>
    <property type="molecule type" value="Genomic_DNA"/>
</dbReference>
<name>A0A251TCU8_HELAN</name>
<dbReference type="Gramene" id="mRNA:HanXRQr2_Chr11g0512311">
    <property type="protein sequence ID" value="mRNA:HanXRQr2_Chr11g0512311"/>
    <property type="gene ID" value="HanXRQr2_Chr11g0512311"/>
</dbReference>
<reference evidence="1 3" key="1">
    <citation type="journal article" date="2017" name="Nature">
        <title>The sunflower genome provides insights into oil metabolism, flowering and Asterid evolution.</title>
        <authorList>
            <person name="Badouin H."/>
            <person name="Gouzy J."/>
            <person name="Grassa C.J."/>
            <person name="Murat F."/>
            <person name="Staton S.E."/>
            <person name="Cottret L."/>
            <person name="Lelandais-Briere C."/>
            <person name="Owens G.L."/>
            <person name="Carrere S."/>
            <person name="Mayjonade B."/>
            <person name="Legrand L."/>
            <person name="Gill N."/>
            <person name="Kane N.C."/>
            <person name="Bowers J.E."/>
            <person name="Hubner S."/>
            <person name="Bellec A."/>
            <person name="Berard A."/>
            <person name="Berges H."/>
            <person name="Blanchet N."/>
            <person name="Boniface M.C."/>
            <person name="Brunel D."/>
            <person name="Catrice O."/>
            <person name="Chaidir N."/>
            <person name="Claudel C."/>
            <person name="Donnadieu C."/>
            <person name="Faraut T."/>
            <person name="Fievet G."/>
            <person name="Helmstetter N."/>
            <person name="King M."/>
            <person name="Knapp S.J."/>
            <person name="Lai Z."/>
            <person name="Le Paslier M.C."/>
            <person name="Lippi Y."/>
            <person name="Lorenzon L."/>
            <person name="Mandel J.R."/>
            <person name="Marage G."/>
            <person name="Marchand G."/>
            <person name="Marquand E."/>
            <person name="Bret-Mestries E."/>
            <person name="Morien E."/>
            <person name="Nambeesan S."/>
            <person name="Nguyen T."/>
            <person name="Pegot-Espagnet P."/>
            <person name="Pouilly N."/>
            <person name="Raftis F."/>
            <person name="Sallet E."/>
            <person name="Schiex T."/>
            <person name="Thomas J."/>
            <person name="Vandecasteele C."/>
            <person name="Vares D."/>
            <person name="Vear F."/>
            <person name="Vautrin S."/>
            <person name="Crespi M."/>
            <person name="Mangin B."/>
            <person name="Burke J.M."/>
            <person name="Salse J."/>
            <person name="Munos S."/>
            <person name="Vincourt P."/>
            <person name="Rieseberg L.H."/>
            <person name="Langlade N.B."/>
        </authorList>
    </citation>
    <scope>NUCLEOTIDE SEQUENCE [LARGE SCALE GENOMIC DNA]</scope>
    <source>
        <strain evidence="3">cv. SF193</strain>
        <tissue evidence="1">Leaves</tissue>
    </source>
</reference>
<evidence type="ECO:0000313" key="2">
    <source>
        <dbReference type="EMBL" id="OTG08977.1"/>
    </source>
</evidence>
<dbReference type="EMBL" id="CM007900">
    <property type="protein sequence ID" value="OTG08977.1"/>
    <property type="molecule type" value="Genomic_DNA"/>
</dbReference>
<organism evidence="2 3">
    <name type="scientific">Helianthus annuus</name>
    <name type="common">Common sunflower</name>
    <dbReference type="NCBI Taxonomy" id="4232"/>
    <lineage>
        <taxon>Eukaryota</taxon>
        <taxon>Viridiplantae</taxon>
        <taxon>Streptophyta</taxon>
        <taxon>Embryophyta</taxon>
        <taxon>Tracheophyta</taxon>
        <taxon>Spermatophyta</taxon>
        <taxon>Magnoliopsida</taxon>
        <taxon>eudicotyledons</taxon>
        <taxon>Gunneridae</taxon>
        <taxon>Pentapetalae</taxon>
        <taxon>asterids</taxon>
        <taxon>campanulids</taxon>
        <taxon>Asterales</taxon>
        <taxon>Asteraceae</taxon>
        <taxon>Asteroideae</taxon>
        <taxon>Heliantheae alliance</taxon>
        <taxon>Heliantheae</taxon>
        <taxon>Helianthus</taxon>
    </lineage>
</organism>
<protein>
    <submittedName>
        <fullName evidence="2">Uncharacterized protein</fullName>
    </submittedName>
</protein>
<dbReference type="Proteomes" id="UP000215914">
    <property type="component" value="Chromosome 11"/>
</dbReference>
<evidence type="ECO:0000313" key="1">
    <source>
        <dbReference type="EMBL" id="KAF5783823.1"/>
    </source>
</evidence>
<dbReference type="AlphaFoldDB" id="A0A251TCU8"/>
<dbReference type="InParanoid" id="A0A251TCU8"/>
<keyword evidence="3" id="KW-1185">Reference proteome</keyword>
<gene>
    <name evidence="2" type="ORF">HannXRQ_Chr11g0347741</name>
    <name evidence="1" type="ORF">HanXRQr2_Chr11g0512311</name>
</gene>
<reference evidence="1" key="3">
    <citation type="submission" date="2020-06" db="EMBL/GenBank/DDBJ databases">
        <title>Helianthus annuus Genome sequencing and assembly Release 2.</title>
        <authorList>
            <person name="Gouzy J."/>
            <person name="Langlade N."/>
            <person name="Munos S."/>
        </authorList>
    </citation>
    <scope>NUCLEOTIDE SEQUENCE</scope>
    <source>
        <tissue evidence="1">Leaves</tissue>
    </source>
</reference>